<keyword evidence="1" id="KW-0812">Transmembrane</keyword>
<proteinExistence type="predicted"/>
<protein>
    <submittedName>
        <fullName evidence="2">Uncharacterized protein</fullName>
    </submittedName>
</protein>
<feature type="transmembrane region" description="Helical" evidence="1">
    <location>
        <begin position="44"/>
        <end position="70"/>
    </location>
</feature>
<name>A0A200RA85_MACCD</name>
<keyword evidence="3" id="KW-1185">Reference proteome</keyword>
<dbReference type="Proteomes" id="UP000195402">
    <property type="component" value="Unassembled WGS sequence"/>
</dbReference>
<gene>
    <name evidence="2" type="ORF">BVC80_9053g36</name>
</gene>
<dbReference type="InParanoid" id="A0A200RA85"/>
<feature type="transmembrane region" description="Helical" evidence="1">
    <location>
        <begin position="107"/>
        <end position="126"/>
    </location>
</feature>
<evidence type="ECO:0000256" key="1">
    <source>
        <dbReference type="SAM" id="Phobius"/>
    </source>
</evidence>
<accession>A0A200RA85</accession>
<keyword evidence="1" id="KW-1133">Transmembrane helix</keyword>
<sequence length="169" mass="18415">MRISDTLVSNFSYIWAANLLLLKSLNLLGFLFSPKGTAELSSLILVILSAITSSALVFLTLIMDVILVAVQAAARSTPTGSNQCRGSIIAQEEYIEIMAKLLSLARYFFLVVLLFFSGGLVMMRVAQGDTCVDEWPCHGDCDNECVQAHGYYAKGGVCLKSFCECSYVC</sequence>
<organism evidence="2 3">
    <name type="scientific">Macleaya cordata</name>
    <name type="common">Five-seeded plume-poppy</name>
    <name type="synonym">Bocconia cordata</name>
    <dbReference type="NCBI Taxonomy" id="56857"/>
    <lineage>
        <taxon>Eukaryota</taxon>
        <taxon>Viridiplantae</taxon>
        <taxon>Streptophyta</taxon>
        <taxon>Embryophyta</taxon>
        <taxon>Tracheophyta</taxon>
        <taxon>Spermatophyta</taxon>
        <taxon>Magnoliopsida</taxon>
        <taxon>Ranunculales</taxon>
        <taxon>Papaveraceae</taxon>
        <taxon>Papaveroideae</taxon>
        <taxon>Macleaya</taxon>
    </lineage>
</organism>
<feature type="transmembrane region" description="Helical" evidence="1">
    <location>
        <begin position="12"/>
        <end position="32"/>
    </location>
</feature>
<reference evidence="2 3" key="1">
    <citation type="journal article" date="2017" name="Mol. Plant">
        <title>The Genome of Medicinal Plant Macleaya cordata Provides New Insights into Benzylisoquinoline Alkaloids Metabolism.</title>
        <authorList>
            <person name="Liu X."/>
            <person name="Liu Y."/>
            <person name="Huang P."/>
            <person name="Ma Y."/>
            <person name="Qing Z."/>
            <person name="Tang Q."/>
            <person name="Cao H."/>
            <person name="Cheng P."/>
            <person name="Zheng Y."/>
            <person name="Yuan Z."/>
            <person name="Zhou Y."/>
            <person name="Liu J."/>
            <person name="Tang Z."/>
            <person name="Zhuo Y."/>
            <person name="Zhang Y."/>
            <person name="Yu L."/>
            <person name="Huang J."/>
            <person name="Yang P."/>
            <person name="Peng Q."/>
            <person name="Zhang J."/>
            <person name="Jiang W."/>
            <person name="Zhang Z."/>
            <person name="Lin K."/>
            <person name="Ro D.K."/>
            <person name="Chen X."/>
            <person name="Xiong X."/>
            <person name="Shang Y."/>
            <person name="Huang S."/>
            <person name="Zeng J."/>
        </authorList>
    </citation>
    <scope>NUCLEOTIDE SEQUENCE [LARGE SCALE GENOMIC DNA]</scope>
    <source>
        <strain evidence="3">cv. BLH2017</strain>
        <tissue evidence="2">Root</tissue>
    </source>
</reference>
<dbReference type="EMBL" id="MVGT01000183">
    <property type="protein sequence ID" value="OVA19620.1"/>
    <property type="molecule type" value="Genomic_DNA"/>
</dbReference>
<keyword evidence="1" id="KW-0472">Membrane</keyword>
<comment type="caution">
    <text evidence="2">The sequence shown here is derived from an EMBL/GenBank/DDBJ whole genome shotgun (WGS) entry which is preliminary data.</text>
</comment>
<evidence type="ECO:0000313" key="3">
    <source>
        <dbReference type="Proteomes" id="UP000195402"/>
    </source>
</evidence>
<evidence type="ECO:0000313" key="2">
    <source>
        <dbReference type="EMBL" id="OVA19620.1"/>
    </source>
</evidence>
<dbReference type="AlphaFoldDB" id="A0A200RA85"/>